<proteinExistence type="predicted"/>
<evidence type="ECO:0000313" key="3">
    <source>
        <dbReference type="Proteomes" id="UP000016923"/>
    </source>
</evidence>
<gene>
    <name evidence="2" type="ORF">F503_04532</name>
</gene>
<reference evidence="2 3" key="1">
    <citation type="journal article" date="2013" name="BMC Genomics">
        <title>The genome and transcriptome of the pine saprophyte Ophiostoma piceae, and a comparison with the bark beetle-associated pine pathogen Grosmannia clavigera.</title>
        <authorList>
            <person name="Haridas S."/>
            <person name="Wang Y."/>
            <person name="Lim L."/>
            <person name="Massoumi Alamouti S."/>
            <person name="Jackman S."/>
            <person name="Docking R."/>
            <person name="Robertson G."/>
            <person name="Birol I."/>
            <person name="Bohlmann J."/>
            <person name="Breuil C."/>
        </authorList>
    </citation>
    <scope>NUCLEOTIDE SEQUENCE [LARGE SCALE GENOMIC DNA]</scope>
    <source>
        <strain evidence="2 3">UAMH 11346</strain>
    </source>
</reference>
<evidence type="ECO:0000313" key="2">
    <source>
        <dbReference type="EMBL" id="EPE08945.1"/>
    </source>
</evidence>
<evidence type="ECO:0000256" key="1">
    <source>
        <dbReference type="SAM" id="Phobius"/>
    </source>
</evidence>
<feature type="transmembrane region" description="Helical" evidence="1">
    <location>
        <begin position="6"/>
        <end position="21"/>
    </location>
</feature>
<sequence length="240" mass="27587">MLNFLMDLLVTIFYYFVWCRGRRLMRRCRSRIDRIAFLALAVEEQADRWCCEVCVALHPAFAHDQPGGGPMFEHLFVGEMVYPARHNREFSDWHSIGRQYHAPTSSCIKHRHVQLALKYTRMQQQGGADRDFCFYHRYYLRRLLNYIWREHASYIYQDLGPEGAPTDLAWQIHLPGRCAFAEDVTGATDWNTTTNGPTLHHEPGTIKELYQDADSVGGCGISFSVGAKAMAAYILISCIG</sequence>
<keyword evidence="3" id="KW-1185">Reference proteome</keyword>
<keyword evidence="1" id="KW-0472">Membrane</keyword>
<name>S3D6B5_OPHP1</name>
<dbReference type="VEuPathDB" id="FungiDB:F503_04532"/>
<keyword evidence="1" id="KW-1133">Transmembrane helix</keyword>
<protein>
    <submittedName>
        <fullName evidence="2">F-box domain containing protein</fullName>
    </submittedName>
</protein>
<dbReference type="Proteomes" id="UP000016923">
    <property type="component" value="Unassembled WGS sequence"/>
</dbReference>
<organism evidence="2 3">
    <name type="scientific">Ophiostoma piceae (strain UAMH 11346)</name>
    <name type="common">Sap stain fungus</name>
    <dbReference type="NCBI Taxonomy" id="1262450"/>
    <lineage>
        <taxon>Eukaryota</taxon>
        <taxon>Fungi</taxon>
        <taxon>Dikarya</taxon>
        <taxon>Ascomycota</taxon>
        <taxon>Pezizomycotina</taxon>
        <taxon>Sordariomycetes</taxon>
        <taxon>Sordariomycetidae</taxon>
        <taxon>Ophiostomatales</taxon>
        <taxon>Ophiostomataceae</taxon>
        <taxon>Ophiostoma</taxon>
    </lineage>
</organism>
<dbReference type="EMBL" id="KE148148">
    <property type="protein sequence ID" value="EPE08945.1"/>
    <property type="molecule type" value="Genomic_DNA"/>
</dbReference>
<dbReference type="AlphaFoldDB" id="S3D6B5"/>
<dbReference type="HOGENOM" id="CLU_1156693_0_0_1"/>
<keyword evidence="1" id="KW-0812">Transmembrane</keyword>
<dbReference type="OrthoDB" id="3766406at2759"/>
<accession>S3D6B5</accession>